<evidence type="ECO:0000313" key="6">
    <source>
        <dbReference type="Proteomes" id="UP000838763"/>
    </source>
</evidence>
<evidence type="ECO:0000313" key="5">
    <source>
        <dbReference type="EMBL" id="CAI4211920.1"/>
    </source>
</evidence>
<protein>
    <submittedName>
        <fullName evidence="5">Uncharacterized protein</fullName>
    </submittedName>
</protein>
<organism evidence="5 6">
    <name type="scientific">Parascedosporium putredinis</name>
    <dbReference type="NCBI Taxonomy" id="1442378"/>
    <lineage>
        <taxon>Eukaryota</taxon>
        <taxon>Fungi</taxon>
        <taxon>Dikarya</taxon>
        <taxon>Ascomycota</taxon>
        <taxon>Pezizomycotina</taxon>
        <taxon>Sordariomycetes</taxon>
        <taxon>Hypocreomycetidae</taxon>
        <taxon>Microascales</taxon>
        <taxon>Microascaceae</taxon>
        <taxon>Parascedosporium</taxon>
    </lineage>
</organism>
<feature type="region of interest" description="Disordered" evidence="4">
    <location>
        <begin position="930"/>
        <end position="1015"/>
    </location>
</feature>
<dbReference type="InterPro" id="IPR052416">
    <property type="entry name" value="GTF3C_component"/>
</dbReference>
<dbReference type="GO" id="GO:0006383">
    <property type="term" value="P:transcription by RNA polymerase III"/>
    <property type="evidence" value="ECO:0007669"/>
    <property type="project" value="TreeGrafter"/>
</dbReference>
<name>A0A9P1GX30_9PEZI</name>
<dbReference type="InterPro" id="IPR036322">
    <property type="entry name" value="WD40_repeat_dom_sf"/>
</dbReference>
<dbReference type="PANTHER" id="PTHR15052">
    <property type="entry name" value="RNA POLYMERASE III TRANSCRIPTION INITIATION FACTOR COMPLEX SUBUNIT"/>
    <property type="match status" value="1"/>
</dbReference>
<evidence type="ECO:0000256" key="3">
    <source>
        <dbReference type="ARBA" id="ARBA00023242"/>
    </source>
</evidence>
<dbReference type="Gene3D" id="2.130.10.10">
    <property type="entry name" value="YVTN repeat-like/Quinoprotein amine dehydrogenase"/>
    <property type="match status" value="1"/>
</dbReference>
<dbReference type="PANTHER" id="PTHR15052:SF2">
    <property type="entry name" value="GENERAL TRANSCRIPTION FACTOR 3C POLYPEPTIDE 2"/>
    <property type="match status" value="1"/>
</dbReference>
<evidence type="ECO:0000256" key="4">
    <source>
        <dbReference type="SAM" id="MobiDB-lite"/>
    </source>
</evidence>
<dbReference type="OrthoDB" id="4703at2759"/>
<evidence type="ECO:0000256" key="1">
    <source>
        <dbReference type="ARBA" id="ARBA00004123"/>
    </source>
</evidence>
<dbReference type="EMBL" id="CALLCH030000003">
    <property type="protein sequence ID" value="CAI4211920.1"/>
    <property type="molecule type" value="Genomic_DNA"/>
</dbReference>
<dbReference type="GO" id="GO:0005634">
    <property type="term" value="C:nucleus"/>
    <property type="evidence" value="ECO:0007669"/>
    <property type="project" value="UniProtKB-SubCell"/>
</dbReference>
<reference evidence="5" key="1">
    <citation type="submission" date="2022-11" db="EMBL/GenBank/DDBJ databases">
        <authorList>
            <person name="Scott C."/>
            <person name="Bruce N."/>
        </authorList>
    </citation>
    <scope>NUCLEOTIDE SEQUENCE</scope>
</reference>
<keyword evidence="3" id="KW-0539">Nucleus</keyword>
<gene>
    <name evidence="5" type="ORF">PPNO1_LOCUS1692</name>
</gene>
<evidence type="ECO:0000256" key="2">
    <source>
        <dbReference type="ARBA" id="ARBA00023163"/>
    </source>
</evidence>
<feature type="compositionally biased region" description="Acidic residues" evidence="4">
    <location>
        <begin position="366"/>
        <end position="391"/>
    </location>
</feature>
<feature type="compositionally biased region" description="Polar residues" evidence="4">
    <location>
        <begin position="1"/>
        <end position="16"/>
    </location>
</feature>
<dbReference type="GO" id="GO:0000127">
    <property type="term" value="C:transcription factor TFIIIC complex"/>
    <property type="evidence" value="ECO:0007669"/>
    <property type="project" value="TreeGrafter"/>
</dbReference>
<comment type="subcellular location">
    <subcellularLocation>
        <location evidence="1">Nucleus</location>
    </subcellularLocation>
</comment>
<dbReference type="Proteomes" id="UP000838763">
    <property type="component" value="Unassembled WGS sequence"/>
</dbReference>
<comment type="caution">
    <text evidence="5">The sequence shown here is derived from an EMBL/GenBank/DDBJ whole genome shotgun (WGS) entry which is preliminary data.</text>
</comment>
<proteinExistence type="predicted"/>
<keyword evidence="2" id="KW-0804">Transcription</keyword>
<feature type="region of interest" description="Disordered" evidence="4">
    <location>
        <begin position="351"/>
        <end position="420"/>
    </location>
</feature>
<accession>A0A9P1GX30</accession>
<dbReference type="InterPro" id="IPR015943">
    <property type="entry name" value="WD40/YVTN_repeat-like_dom_sf"/>
</dbReference>
<sequence>MTSELSLPRSKQTSVEELQETPAPDTPLDELLARGFYRAAAIAAVQELTSTIPDKPAIDPADHSRIFNLLYIRLSCLTLIDAMPLAAQEVKAFEDLNNPMVYVDQLTGEHLVPWDLRVLNVRLQALGFGDPRRAVMSFHDLAREARHNIAQATADHDNSARELWKDRLYALGLKIAGALVEMDDLSGAAHQLTSLKDRGDGKVSLARALLWLHIGNADEARRVVSGSGSSLNAGDKTVLALADMADGEFETALDKWRAIEEGEGEMDEMVGMNTAVCLLYLGKMEEARTLLEGLVSSGFSSHTLLQNLSTIYELCAERTKKGLKLRLAERVAAMEESSARGLKLAFGATRPCGSQNAADPPKGEELDAGGGEDDDDDDDDVVLSHDDEDGSVVESDASGNVKASRRAKKPTKASTIDSNAIEPYPFSKKTTRAYEGPFKRQRKTPHILQYMYGPAEAHTKLAYGMLNRFYHLETLPGRPVDDSSGPLLTPWVPEGVGPRQKLVKLSKAGMAPYLVKPDGNLAVLLGPYGEQQEITFPGGANRGVCLNGADLPTDSHARDERSQPKGWMLDAGGLVLSLAWAYRPENTDPVLALCVVPHSDQHHPNTAERDAHLGSRKHGIIQFWKFPAKKTKQEDMVPKAEPPILLRTLMFDWGRARRIKWCPVPPTEGSIMGLLGLLTGDGKVRVLEIENVRPKERSTFSKVDTPAFTLSIPDEYGVEATAFAWVNINRIVIGYTDGSLALWSLYPLALLSRHPVHTTYVVDIASGYPSRPYLVASSPSTGFTRTTITTQPNLLQWNDPLQGFVSCYPSGSVTETSVGFMHHRYFPHVRRVADSPSLLTCLAAGYTHPFLLTGLRDGSVWACNAANKIFATRQDRPLKLKVLEHEYRPAERFNASAVRDSDDAAMAEKLKQVRAAVRILGGWGEEPNVWRIDRRRPTQKSSKKKTTKKKAKGKKKARTAGKKKAKGAAEEEEEEDDDDDVDAMDVDEDEESSAGEESEGGDEDGEPVAKDTRSMINHEPFTRIMVMEWNPNLEYGCWAAIAAASGLVRVMDLAVDVD</sequence>
<keyword evidence="6" id="KW-1185">Reference proteome</keyword>
<feature type="region of interest" description="Disordered" evidence="4">
    <location>
        <begin position="1"/>
        <end position="26"/>
    </location>
</feature>
<dbReference type="SUPFAM" id="SSF50978">
    <property type="entry name" value="WD40 repeat-like"/>
    <property type="match status" value="1"/>
</dbReference>
<feature type="compositionally biased region" description="Basic residues" evidence="4">
    <location>
        <begin position="937"/>
        <end position="966"/>
    </location>
</feature>
<dbReference type="AlphaFoldDB" id="A0A9P1GX30"/>
<feature type="compositionally biased region" description="Acidic residues" evidence="4">
    <location>
        <begin position="970"/>
        <end position="1006"/>
    </location>
</feature>